<sequence length="71" mass="8072">METNFFGSIPFAIWEFLHHHLQLFNKHGVRGEIKIPLAQGDAHAEEEGVESNSVAWVGDCCYWVSIRLFVG</sequence>
<dbReference type="AlphaFoldDB" id="A0A8J4V701"/>
<dbReference type="EMBL" id="JRKL02008616">
    <property type="protein sequence ID" value="KAF3946782.1"/>
    <property type="molecule type" value="Genomic_DNA"/>
</dbReference>
<proteinExistence type="predicted"/>
<protein>
    <submittedName>
        <fullName evidence="1">Uncharacterized protein</fullName>
    </submittedName>
</protein>
<evidence type="ECO:0000313" key="1">
    <source>
        <dbReference type="EMBL" id="KAF3946782.1"/>
    </source>
</evidence>
<dbReference type="Proteomes" id="UP000737018">
    <property type="component" value="Unassembled WGS sequence"/>
</dbReference>
<dbReference type="OrthoDB" id="10460491at2759"/>
<comment type="caution">
    <text evidence="1">The sequence shown here is derived from an EMBL/GenBank/DDBJ whole genome shotgun (WGS) entry which is preliminary data.</text>
</comment>
<organism evidence="1 2">
    <name type="scientific">Castanea mollissima</name>
    <name type="common">Chinese chestnut</name>
    <dbReference type="NCBI Taxonomy" id="60419"/>
    <lineage>
        <taxon>Eukaryota</taxon>
        <taxon>Viridiplantae</taxon>
        <taxon>Streptophyta</taxon>
        <taxon>Embryophyta</taxon>
        <taxon>Tracheophyta</taxon>
        <taxon>Spermatophyta</taxon>
        <taxon>Magnoliopsida</taxon>
        <taxon>eudicotyledons</taxon>
        <taxon>Gunneridae</taxon>
        <taxon>Pentapetalae</taxon>
        <taxon>rosids</taxon>
        <taxon>fabids</taxon>
        <taxon>Fagales</taxon>
        <taxon>Fagaceae</taxon>
        <taxon>Castanea</taxon>
    </lineage>
</organism>
<name>A0A8J4V701_9ROSI</name>
<keyword evidence="2" id="KW-1185">Reference proteome</keyword>
<reference evidence="1" key="1">
    <citation type="submission" date="2020-03" db="EMBL/GenBank/DDBJ databases">
        <title>Castanea mollissima Vanexum genome sequencing.</title>
        <authorList>
            <person name="Staton M."/>
        </authorList>
    </citation>
    <scope>NUCLEOTIDE SEQUENCE</scope>
    <source>
        <tissue evidence="1">Leaf</tissue>
    </source>
</reference>
<evidence type="ECO:0000313" key="2">
    <source>
        <dbReference type="Proteomes" id="UP000737018"/>
    </source>
</evidence>
<accession>A0A8J4V701</accession>
<gene>
    <name evidence="1" type="ORF">CMV_026989</name>
</gene>